<dbReference type="AlphaFoldDB" id="A0A927C962"/>
<keyword evidence="1" id="KW-0472">Membrane</keyword>
<dbReference type="Proteomes" id="UP000639396">
    <property type="component" value="Unassembled WGS sequence"/>
</dbReference>
<reference evidence="2" key="1">
    <citation type="submission" date="2020-09" db="EMBL/GenBank/DDBJ databases">
        <title>A novel bacterium of genus Paenibacillus, isolated from South China Sea.</title>
        <authorList>
            <person name="Huang H."/>
            <person name="Mo K."/>
            <person name="Hu Y."/>
        </authorList>
    </citation>
    <scope>NUCLEOTIDE SEQUENCE</scope>
    <source>
        <strain evidence="2">IB182363</strain>
    </source>
</reference>
<keyword evidence="1" id="KW-1133">Transmembrane helix</keyword>
<dbReference type="RefSeq" id="WP_190927188.1">
    <property type="nucleotide sequence ID" value="NZ_JACXJA010000010.1"/>
</dbReference>
<protein>
    <submittedName>
        <fullName evidence="2">NfeD family protein</fullName>
    </submittedName>
</protein>
<evidence type="ECO:0000313" key="2">
    <source>
        <dbReference type="EMBL" id="MBD2862377.1"/>
    </source>
</evidence>
<accession>A0A927C962</accession>
<feature type="transmembrane region" description="Helical" evidence="1">
    <location>
        <begin position="7"/>
        <end position="27"/>
    </location>
</feature>
<organism evidence="2 3">
    <name type="scientific">Paenibacillus oceani</name>
    <dbReference type="NCBI Taxonomy" id="2772510"/>
    <lineage>
        <taxon>Bacteria</taxon>
        <taxon>Bacillati</taxon>
        <taxon>Bacillota</taxon>
        <taxon>Bacilli</taxon>
        <taxon>Bacillales</taxon>
        <taxon>Paenibacillaceae</taxon>
        <taxon>Paenibacillus</taxon>
    </lineage>
</organism>
<sequence length="162" mass="17543">MGEEIRIDLYLILFGVGILLVVLAMFHVDLGDYIGIETLTLACCFMSFGACGYITRNWIIAAVFAIIFTIAVHFLVVVKLRKMQNSNGASEASLVGMSAIVTVPISETGVGEIYFPRGISVSNQPASSFDKVAIPSGRKVHVIDVKDGICLVSKIIDLDEEE</sequence>
<keyword evidence="1" id="KW-0812">Transmembrane</keyword>
<dbReference type="EMBL" id="JACXJA010000010">
    <property type="protein sequence ID" value="MBD2862377.1"/>
    <property type="molecule type" value="Genomic_DNA"/>
</dbReference>
<evidence type="ECO:0000256" key="1">
    <source>
        <dbReference type="SAM" id="Phobius"/>
    </source>
</evidence>
<feature type="transmembrane region" description="Helical" evidence="1">
    <location>
        <begin position="58"/>
        <end position="78"/>
    </location>
</feature>
<gene>
    <name evidence="2" type="ORF">IDH45_10320</name>
</gene>
<dbReference type="InterPro" id="IPR012340">
    <property type="entry name" value="NA-bd_OB-fold"/>
</dbReference>
<comment type="caution">
    <text evidence="2">The sequence shown here is derived from an EMBL/GenBank/DDBJ whole genome shotgun (WGS) entry which is preliminary data.</text>
</comment>
<evidence type="ECO:0000313" key="3">
    <source>
        <dbReference type="Proteomes" id="UP000639396"/>
    </source>
</evidence>
<dbReference type="Gene3D" id="2.40.50.140">
    <property type="entry name" value="Nucleic acid-binding proteins"/>
    <property type="match status" value="1"/>
</dbReference>
<name>A0A927C962_9BACL</name>
<keyword evidence="3" id="KW-1185">Reference proteome</keyword>
<proteinExistence type="predicted"/>